<name>A0A9N9UN47_9HYPO</name>
<dbReference type="GO" id="GO:0006635">
    <property type="term" value="P:fatty acid beta-oxidation"/>
    <property type="evidence" value="ECO:0007669"/>
    <property type="project" value="TreeGrafter"/>
</dbReference>
<dbReference type="GO" id="GO:0005777">
    <property type="term" value="C:peroxisome"/>
    <property type="evidence" value="ECO:0007669"/>
    <property type="project" value="TreeGrafter"/>
</dbReference>
<organism evidence="1 2">
    <name type="scientific">Clonostachys byssicola</name>
    <dbReference type="NCBI Taxonomy" id="160290"/>
    <lineage>
        <taxon>Eukaryota</taxon>
        <taxon>Fungi</taxon>
        <taxon>Dikarya</taxon>
        <taxon>Ascomycota</taxon>
        <taxon>Pezizomycotina</taxon>
        <taxon>Sordariomycetes</taxon>
        <taxon>Hypocreomycetidae</taxon>
        <taxon>Hypocreales</taxon>
        <taxon>Bionectriaceae</taxon>
        <taxon>Clonostachys</taxon>
    </lineage>
</organism>
<sequence length="245" mass="27367">MSQQISRSDYLTVERLDNVFLFTMTKAPENRLNVPFCTELIQAYRKARALLGQNSEGAVILKGNDTKFFCTGVDLYERDTNPYASSEGFYPLVRTILDFPFPTICLITGHVFGGACLLTMAHDYRIMNSERGYWCMPPVDLGLHFDGIGSLLRAKLGPTVARKVLLQAHKYKATEALGDSIIDDIASPDEMLDKALALAKKMQSKAKMGVYGMLRSELYGEAIRAFSNISNVYSRVISREAKVKL</sequence>
<gene>
    <name evidence="1" type="ORF">CBYS24578_00007083</name>
</gene>
<dbReference type="InterPro" id="IPR001753">
    <property type="entry name" value="Enoyl-CoA_hydra/iso"/>
</dbReference>
<dbReference type="PANTHER" id="PTHR11941">
    <property type="entry name" value="ENOYL-COA HYDRATASE-RELATED"/>
    <property type="match status" value="1"/>
</dbReference>
<protein>
    <submittedName>
        <fullName evidence="1">Uncharacterized protein</fullName>
    </submittedName>
</protein>
<dbReference type="GO" id="GO:0004165">
    <property type="term" value="F:delta(3)-delta(2)-enoyl-CoA isomerase activity"/>
    <property type="evidence" value="ECO:0007669"/>
    <property type="project" value="TreeGrafter"/>
</dbReference>
<comment type="caution">
    <text evidence="1">The sequence shown here is derived from an EMBL/GenBank/DDBJ whole genome shotgun (WGS) entry which is preliminary data.</text>
</comment>
<dbReference type="Proteomes" id="UP000754883">
    <property type="component" value="Unassembled WGS sequence"/>
</dbReference>
<dbReference type="CDD" id="cd06558">
    <property type="entry name" value="crotonase-like"/>
    <property type="match status" value="1"/>
</dbReference>
<dbReference type="AlphaFoldDB" id="A0A9N9UN47"/>
<accession>A0A9N9UN47</accession>
<evidence type="ECO:0000313" key="1">
    <source>
        <dbReference type="EMBL" id="CAG9990840.1"/>
    </source>
</evidence>
<dbReference type="EMBL" id="CABFNO020001476">
    <property type="protein sequence ID" value="CAG9990840.1"/>
    <property type="molecule type" value="Genomic_DNA"/>
</dbReference>
<dbReference type="SUPFAM" id="SSF52096">
    <property type="entry name" value="ClpP/crotonase"/>
    <property type="match status" value="1"/>
</dbReference>
<dbReference type="FunFam" id="3.90.226.10:FF:000113">
    <property type="entry name" value="Enoyl-CoA hydratase/isomerase family protein (AFU_orthologue AFUA_2G14850)"/>
    <property type="match status" value="1"/>
</dbReference>
<dbReference type="OrthoDB" id="1696280at2759"/>
<reference evidence="1" key="1">
    <citation type="submission" date="2021-10" db="EMBL/GenBank/DDBJ databases">
        <authorList>
            <person name="Piombo E."/>
        </authorList>
    </citation>
    <scope>NUCLEOTIDE SEQUENCE</scope>
</reference>
<dbReference type="Gene3D" id="3.90.226.10">
    <property type="entry name" value="2-enoyl-CoA Hydratase, Chain A, domain 1"/>
    <property type="match status" value="1"/>
</dbReference>
<proteinExistence type="predicted"/>
<dbReference type="InterPro" id="IPR029045">
    <property type="entry name" value="ClpP/crotonase-like_dom_sf"/>
</dbReference>
<evidence type="ECO:0000313" key="2">
    <source>
        <dbReference type="Proteomes" id="UP000754883"/>
    </source>
</evidence>
<dbReference type="PANTHER" id="PTHR11941:SF75">
    <property type="entry name" value="ENOYL-COA HYDRATASE_ISOMERASE FAMILY PROTEIN"/>
    <property type="match status" value="1"/>
</dbReference>
<keyword evidence="2" id="KW-1185">Reference proteome</keyword>
<dbReference type="Pfam" id="PF00378">
    <property type="entry name" value="ECH_1"/>
    <property type="match status" value="1"/>
</dbReference>